<accession>A0A0G1R4L6</accession>
<evidence type="ECO:0000313" key="2">
    <source>
        <dbReference type="EMBL" id="KKU15810.1"/>
    </source>
</evidence>
<sequence>MERALASGGRAKKELGGKIKRRGEIPRNNFFGNEAVRHNEVMYKNEFLFQFFAQNIPRSGIEAIFHSLAEHLPVGRQVSHAKI</sequence>
<dbReference type="Proteomes" id="UP000034727">
    <property type="component" value="Unassembled WGS sequence"/>
</dbReference>
<protein>
    <submittedName>
        <fullName evidence="2">Uncharacterized protein</fullName>
    </submittedName>
</protein>
<dbReference type="AlphaFoldDB" id="A0A0G1R4L6"/>
<comment type="caution">
    <text evidence="2">The sequence shown here is derived from an EMBL/GenBank/DDBJ whole genome shotgun (WGS) entry which is preliminary data.</text>
</comment>
<evidence type="ECO:0000313" key="3">
    <source>
        <dbReference type="Proteomes" id="UP000034727"/>
    </source>
</evidence>
<proteinExistence type="predicted"/>
<evidence type="ECO:0000256" key="1">
    <source>
        <dbReference type="SAM" id="MobiDB-lite"/>
    </source>
</evidence>
<dbReference type="EMBL" id="LCLJ01000002">
    <property type="protein sequence ID" value="KKU15810.1"/>
    <property type="molecule type" value="Genomic_DNA"/>
</dbReference>
<feature type="compositionally biased region" description="Basic and acidic residues" evidence="1">
    <location>
        <begin position="11"/>
        <end position="20"/>
    </location>
</feature>
<feature type="region of interest" description="Disordered" evidence="1">
    <location>
        <begin position="1"/>
        <end position="20"/>
    </location>
</feature>
<gene>
    <name evidence="2" type="ORF">UX22_C0002G0002</name>
</gene>
<organism evidence="2 3">
    <name type="scientific">Candidatus Jorgensenbacteria bacterium GW2011_GWA2_45_9</name>
    <dbReference type="NCBI Taxonomy" id="1618663"/>
    <lineage>
        <taxon>Bacteria</taxon>
        <taxon>Candidatus Joergenseniibacteriota</taxon>
    </lineage>
</organism>
<reference evidence="2 3" key="1">
    <citation type="journal article" date="2015" name="Nature">
        <title>rRNA introns, odd ribosomes, and small enigmatic genomes across a large radiation of phyla.</title>
        <authorList>
            <person name="Brown C.T."/>
            <person name="Hug L.A."/>
            <person name="Thomas B.C."/>
            <person name="Sharon I."/>
            <person name="Castelle C.J."/>
            <person name="Singh A."/>
            <person name="Wilkins M.J."/>
            <person name="Williams K.H."/>
            <person name="Banfield J.F."/>
        </authorList>
    </citation>
    <scope>NUCLEOTIDE SEQUENCE [LARGE SCALE GENOMIC DNA]</scope>
</reference>
<name>A0A0G1R4L6_9BACT</name>